<organism evidence="1 2">
    <name type="scientific">Paenibacillus shirakamiensis</name>
    <dbReference type="NCBI Taxonomy" id="1265935"/>
    <lineage>
        <taxon>Bacteria</taxon>
        <taxon>Bacillati</taxon>
        <taxon>Bacillota</taxon>
        <taxon>Bacilli</taxon>
        <taxon>Bacillales</taxon>
        <taxon>Paenibacillaceae</taxon>
        <taxon>Paenibacillus</taxon>
    </lineage>
</organism>
<evidence type="ECO:0000313" key="1">
    <source>
        <dbReference type="EMBL" id="MBP2002574.1"/>
    </source>
</evidence>
<accession>A0ABS4JPM1</accession>
<sequence>MIGQRNHLTDNEELTTLDKLNMRDALNQYMKNKRMIDQLSKQATLTPRQTEILELEKWSIENIDMAFQMIEDEEVKRIIEHRYIKLGRHKDAVMYYRSIMSERTIDRRINAGIESMARTLKLWGVL</sequence>
<dbReference type="RefSeq" id="WP_209865874.1">
    <property type="nucleotide sequence ID" value="NZ_JAGGLD010000009.1"/>
</dbReference>
<dbReference type="Proteomes" id="UP001519288">
    <property type="component" value="Unassembled WGS sequence"/>
</dbReference>
<reference evidence="1 2" key="1">
    <citation type="submission" date="2021-03" db="EMBL/GenBank/DDBJ databases">
        <title>Genomic Encyclopedia of Type Strains, Phase IV (KMG-IV): sequencing the most valuable type-strain genomes for metagenomic binning, comparative biology and taxonomic classification.</title>
        <authorList>
            <person name="Goeker M."/>
        </authorList>
    </citation>
    <scope>NUCLEOTIDE SEQUENCE [LARGE SCALE GENOMIC DNA]</scope>
    <source>
        <strain evidence="1 2">DSM 26806</strain>
    </source>
</reference>
<keyword evidence="2" id="KW-1185">Reference proteome</keyword>
<dbReference type="EMBL" id="JAGGLD010000009">
    <property type="protein sequence ID" value="MBP2002574.1"/>
    <property type="molecule type" value="Genomic_DNA"/>
</dbReference>
<comment type="caution">
    <text evidence="1">The sequence shown here is derived from an EMBL/GenBank/DDBJ whole genome shotgun (WGS) entry which is preliminary data.</text>
</comment>
<gene>
    <name evidence="1" type="ORF">J2Z69_003660</name>
</gene>
<evidence type="ECO:0000313" key="2">
    <source>
        <dbReference type="Proteomes" id="UP001519288"/>
    </source>
</evidence>
<name>A0ABS4JPM1_9BACL</name>
<protein>
    <submittedName>
        <fullName evidence="1">Uncharacterized protein</fullName>
    </submittedName>
</protein>
<proteinExistence type="predicted"/>